<evidence type="ECO:0000313" key="1">
    <source>
        <dbReference type="EMBL" id="JAD20416.1"/>
    </source>
</evidence>
<dbReference type="EMBL" id="GBRH01277479">
    <property type="protein sequence ID" value="JAD20416.1"/>
    <property type="molecule type" value="Transcribed_RNA"/>
</dbReference>
<reference evidence="1" key="1">
    <citation type="submission" date="2014-09" db="EMBL/GenBank/DDBJ databases">
        <authorList>
            <person name="Magalhaes I.L.F."/>
            <person name="Oliveira U."/>
            <person name="Santos F.R."/>
            <person name="Vidigal T.H.D.A."/>
            <person name="Brescovit A.D."/>
            <person name="Santos A.J."/>
        </authorList>
    </citation>
    <scope>NUCLEOTIDE SEQUENCE</scope>
    <source>
        <tissue evidence="1">Shoot tissue taken approximately 20 cm above the soil surface</tissue>
    </source>
</reference>
<proteinExistence type="predicted"/>
<dbReference type="AlphaFoldDB" id="A0A0A8Y2K8"/>
<sequence>MYVALGCKSWMKPSCITFLPSYSCYLCSFIIND</sequence>
<organism evidence="1">
    <name type="scientific">Arundo donax</name>
    <name type="common">Giant reed</name>
    <name type="synonym">Donax arundinaceus</name>
    <dbReference type="NCBI Taxonomy" id="35708"/>
    <lineage>
        <taxon>Eukaryota</taxon>
        <taxon>Viridiplantae</taxon>
        <taxon>Streptophyta</taxon>
        <taxon>Embryophyta</taxon>
        <taxon>Tracheophyta</taxon>
        <taxon>Spermatophyta</taxon>
        <taxon>Magnoliopsida</taxon>
        <taxon>Liliopsida</taxon>
        <taxon>Poales</taxon>
        <taxon>Poaceae</taxon>
        <taxon>PACMAD clade</taxon>
        <taxon>Arundinoideae</taxon>
        <taxon>Arundineae</taxon>
        <taxon>Arundo</taxon>
    </lineage>
</organism>
<accession>A0A0A8Y2K8</accession>
<reference evidence="1" key="2">
    <citation type="journal article" date="2015" name="Data Brief">
        <title>Shoot transcriptome of the giant reed, Arundo donax.</title>
        <authorList>
            <person name="Barrero R.A."/>
            <person name="Guerrero F.D."/>
            <person name="Moolhuijzen P."/>
            <person name="Goolsby J.A."/>
            <person name="Tidwell J."/>
            <person name="Bellgard S.E."/>
            <person name="Bellgard M.I."/>
        </authorList>
    </citation>
    <scope>NUCLEOTIDE SEQUENCE</scope>
    <source>
        <tissue evidence="1">Shoot tissue taken approximately 20 cm above the soil surface</tissue>
    </source>
</reference>
<name>A0A0A8Y2K8_ARUDO</name>
<protein>
    <submittedName>
        <fullName evidence="1">Uncharacterized protein</fullName>
    </submittedName>
</protein>